<evidence type="ECO:0000313" key="2">
    <source>
        <dbReference type="EMBL" id="KAK1751537.1"/>
    </source>
</evidence>
<sequence>MTGMVAVQQSECMGKRRHGTDGSAQSEPGQNQRQLRVGLYARSKPEADMQPTQRVIPQQRPCVVMPLYIYPLTDTTWKPLYDVITTHPTLEFLVIVNPNSGPGDKPLPSPDYVRELPRLSAFPNVRTVGYLAVDYCRKSLAAACEEVSVYAGWARNHEIEGLYVEGIFIDETHNHVEASCTEYFAKLRDHIKQADGLQGERLVIHNPGTPPEYTFSRSDLGEFGKPDVVCVAEIPYSTYITDDVQTRLLTFRLPYQRTMFQISAVPECKIAEVVVELSKKGRYVFVTELDKELYQSFGTCWTNFARALSTTREKGLVREMGVSHW</sequence>
<feature type="region of interest" description="Disordered" evidence="1">
    <location>
        <begin position="1"/>
        <end position="33"/>
    </location>
</feature>
<feature type="compositionally biased region" description="Polar residues" evidence="1">
    <location>
        <begin position="22"/>
        <end position="33"/>
    </location>
</feature>
<organism evidence="2 3">
    <name type="scientific">Echria macrotheca</name>
    <dbReference type="NCBI Taxonomy" id="438768"/>
    <lineage>
        <taxon>Eukaryota</taxon>
        <taxon>Fungi</taxon>
        <taxon>Dikarya</taxon>
        <taxon>Ascomycota</taxon>
        <taxon>Pezizomycotina</taxon>
        <taxon>Sordariomycetes</taxon>
        <taxon>Sordariomycetidae</taxon>
        <taxon>Sordariales</taxon>
        <taxon>Schizotheciaceae</taxon>
        <taxon>Echria</taxon>
    </lineage>
</organism>
<dbReference type="AlphaFoldDB" id="A0AAJ0B7D0"/>
<dbReference type="PANTHER" id="PTHR35040:SF8">
    <property type="entry name" value="SURFACE PROTEIN, PUTATIVE (AFU_ORTHOLOGUE AFUA_4G14085)-RELATED"/>
    <property type="match status" value="1"/>
</dbReference>
<dbReference type="Pfam" id="PF12138">
    <property type="entry name" value="Spherulin4"/>
    <property type="match status" value="1"/>
</dbReference>
<gene>
    <name evidence="2" type="ORF">QBC47DRAFT_434720</name>
</gene>
<protein>
    <submittedName>
        <fullName evidence="2">Cell surface protein</fullName>
    </submittedName>
</protein>
<evidence type="ECO:0000313" key="3">
    <source>
        <dbReference type="Proteomes" id="UP001239445"/>
    </source>
</evidence>
<evidence type="ECO:0000256" key="1">
    <source>
        <dbReference type="SAM" id="MobiDB-lite"/>
    </source>
</evidence>
<accession>A0AAJ0B7D0</accession>
<reference evidence="2" key="1">
    <citation type="submission" date="2023-06" db="EMBL/GenBank/DDBJ databases">
        <title>Genome-scale phylogeny and comparative genomics of the fungal order Sordariales.</title>
        <authorList>
            <consortium name="Lawrence Berkeley National Laboratory"/>
            <person name="Hensen N."/>
            <person name="Bonometti L."/>
            <person name="Westerberg I."/>
            <person name="Brannstrom I.O."/>
            <person name="Guillou S."/>
            <person name="Cros-Aarteil S."/>
            <person name="Calhoun S."/>
            <person name="Haridas S."/>
            <person name="Kuo A."/>
            <person name="Mondo S."/>
            <person name="Pangilinan J."/>
            <person name="Riley R."/>
            <person name="Labutti K."/>
            <person name="Andreopoulos B."/>
            <person name="Lipzen A."/>
            <person name="Chen C."/>
            <person name="Yanf M."/>
            <person name="Daum C."/>
            <person name="Ng V."/>
            <person name="Clum A."/>
            <person name="Steindorff A."/>
            <person name="Ohm R."/>
            <person name="Martin F."/>
            <person name="Silar P."/>
            <person name="Natvig D."/>
            <person name="Lalanne C."/>
            <person name="Gautier V."/>
            <person name="Ament-Velasquez S.L."/>
            <person name="Kruys A."/>
            <person name="Hutchinson M.I."/>
            <person name="Powell A.J."/>
            <person name="Barry K."/>
            <person name="Miller A.N."/>
            <person name="Grigoriev I.V."/>
            <person name="Debuchy R."/>
            <person name="Gladieux P."/>
            <person name="Thoren M.H."/>
            <person name="Johannesson H."/>
        </authorList>
    </citation>
    <scope>NUCLEOTIDE SEQUENCE</scope>
    <source>
        <strain evidence="2">PSN4</strain>
    </source>
</reference>
<proteinExistence type="predicted"/>
<dbReference type="EMBL" id="MU839842">
    <property type="protein sequence ID" value="KAK1751537.1"/>
    <property type="molecule type" value="Genomic_DNA"/>
</dbReference>
<name>A0AAJ0B7D0_9PEZI</name>
<dbReference type="PANTHER" id="PTHR35040">
    <property type="match status" value="1"/>
</dbReference>
<dbReference type="Proteomes" id="UP001239445">
    <property type="component" value="Unassembled WGS sequence"/>
</dbReference>
<keyword evidence="3" id="KW-1185">Reference proteome</keyword>
<comment type="caution">
    <text evidence="2">The sequence shown here is derived from an EMBL/GenBank/DDBJ whole genome shotgun (WGS) entry which is preliminary data.</text>
</comment>
<dbReference type="InterPro" id="IPR021986">
    <property type="entry name" value="Spherulin4"/>
</dbReference>